<dbReference type="GO" id="GO:0051082">
    <property type="term" value="F:unfolded protein binding"/>
    <property type="evidence" value="ECO:0007669"/>
    <property type="project" value="TreeGrafter"/>
</dbReference>
<name>A0A6J2XYC3_SITOR</name>
<evidence type="ECO:0000313" key="6">
    <source>
        <dbReference type="Proteomes" id="UP000504635"/>
    </source>
</evidence>
<proteinExistence type="inferred from homology"/>
<evidence type="ECO:0000313" key="7">
    <source>
        <dbReference type="RefSeq" id="XP_030756503.1"/>
    </source>
</evidence>
<dbReference type="OrthoDB" id="1431247at2759"/>
<sequence>MSLLPYIFDIHPDKSIFSWPSLISKDEDFFKPLRSSSIWSQLTEHHKEITVDKDKFQASVNVRHYKPDEITVKLNNDRTVTIQGKHEEKPGQGYISRQFTRHYTLPDDCDAQKMQTKLSSDGVLVLSVPMKPDEDRVQIREVPATPTGSVSSRDGFSASFNKKLESSETRNASSSYNSKYDSQFEQKHQSRNIESVNASKTSYSNIESEDSLIRNVPISLSERQNKSDEDRVQIREVPATPTGSVSSRDGFSGCFNKKLESSETRNVSSSYNSNYDSEFEQKHQSRNVESVNASKTVYRNIESEDSLIKNVPISLSEAPNNSYESTSVYKNVEEQSKNKSNSNNEYNSRSDYKHVEERRQSRDVPVSYTDALSSSYESKNFQKNIEEDRRNVRDVPIKLADSFDSNVAYKNVQQESKHTRDALNNGFIDSKSDFKHVEERKQTRDTPGSYSDAFNTSYQCTNVYKSVEEDSRHAPINRVDSYDSQSAYKNVEREMNVNTKDAFGESDLRTDHKHVEERKQARERNVPINRVDSYDSQTAYKNVEHEIKHTKNTFGQTNGFSDTRLDYKQVDERKQTRDIPVNYSDTFESTKIYTNVNEDRRNVRDIPISVPETFSKTYDTQKVSKNFDEERIYKKDVGHDRKNEFSDSRSEYIEQKVQVKDIPINVSETVNKSYQSYQNVQESKQNVYDSRSNYKNVEERKQVRDIPVTFSDSRDSSYVYKNVQEEKKNVRDVPIQLSESVNKSHQSQSSYKNVDEETKYARDSSNLNNSSYNSKLNSKNVEEKIVTRDIPFGFSQARRDSYQSNVSYKNVEKETKYARDSSNLNNSSYDSKFNNKNIEEKIVTRDVPLGFSQARRDSYQSNMSYKNVEEEKRNLGGQSTYSYKKVEEQYVDVPVNVSQTTQSQYISEKYENNTGATRNIPVGTSGKRCDGSGILIKEESKKSEIREGSGNVTGSYKSTNESRQENYQKVQYRDVPINLTGPSRDVHVPVI</sequence>
<feature type="region of interest" description="Disordered" evidence="4">
    <location>
        <begin position="939"/>
        <end position="968"/>
    </location>
</feature>
<gene>
    <name evidence="7" type="primary">LOC115882526</name>
</gene>
<feature type="domain" description="SHSP" evidence="5">
    <location>
        <begin position="37"/>
        <end position="145"/>
    </location>
</feature>
<dbReference type="PANTHER" id="PTHR45640">
    <property type="entry name" value="HEAT SHOCK PROTEIN HSP-12.2-RELATED"/>
    <property type="match status" value="1"/>
</dbReference>
<dbReference type="InParanoid" id="A0A6J2XYC3"/>
<evidence type="ECO:0000259" key="5">
    <source>
        <dbReference type="PROSITE" id="PS01031"/>
    </source>
</evidence>
<feature type="region of interest" description="Disordered" evidence="4">
    <location>
        <begin position="730"/>
        <end position="775"/>
    </location>
</feature>
<accession>A0A6J2XYC3</accession>
<dbReference type="RefSeq" id="XP_030756503.1">
    <property type="nucleotide sequence ID" value="XM_030900643.1"/>
</dbReference>
<dbReference type="PANTHER" id="PTHR45640:SF13">
    <property type="entry name" value="HEAT SHOCK PROTEIN 22-RELATED"/>
    <property type="match status" value="1"/>
</dbReference>
<dbReference type="PROSITE" id="PS01031">
    <property type="entry name" value="SHSP"/>
    <property type="match status" value="1"/>
</dbReference>
<feature type="compositionally biased region" description="Basic and acidic residues" evidence="4">
    <location>
        <begin position="348"/>
        <end position="362"/>
    </location>
</feature>
<feature type="compositionally biased region" description="Polar residues" evidence="4">
    <location>
        <begin position="681"/>
        <end position="695"/>
    </location>
</feature>
<dbReference type="CDD" id="cd06526">
    <property type="entry name" value="metazoan_ACD"/>
    <property type="match status" value="1"/>
</dbReference>
<feature type="compositionally biased region" description="Low complexity" evidence="4">
    <location>
        <begin position="764"/>
        <end position="775"/>
    </location>
</feature>
<dbReference type="InterPro" id="IPR002068">
    <property type="entry name" value="A-crystallin/Hsp20_dom"/>
</dbReference>
<keyword evidence="1" id="KW-0346">Stress response</keyword>
<evidence type="ECO:0000256" key="1">
    <source>
        <dbReference type="ARBA" id="ARBA00023016"/>
    </source>
</evidence>
<dbReference type="Gene3D" id="2.60.40.790">
    <property type="match status" value="1"/>
</dbReference>
<dbReference type="GO" id="GO:0005737">
    <property type="term" value="C:cytoplasm"/>
    <property type="evidence" value="ECO:0007669"/>
    <property type="project" value="TreeGrafter"/>
</dbReference>
<dbReference type="InterPro" id="IPR001436">
    <property type="entry name" value="Alpha-crystallin/sHSP_animal"/>
</dbReference>
<dbReference type="GO" id="GO:0042026">
    <property type="term" value="P:protein refolding"/>
    <property type="evidence" value="ECO:0007669"/>
    <property type="project" value="TreeGrafter"/>
</dbReference>
<feature type="compositionally biased region" description="Polar residues" evidence="4">
    <location>
        <begin position="737"/>
        <end position="752"/>
    </location>
</feature>
<feature type="compositionally biased region" description="Polar residues" evidence="4">
    <location>
        <begin position="169"/>
        <end position="181"/>
    </location>
</feature>
<feature type="compositionally biased region" description="Basic and acidic residues" evidence="4">
    <location>
        <begin position="753"/>
        <end position="762"/>
    </location>
</feature>
<dbReference type="GeneID" id="115882526"/>
<dbReference type="InterPro" id="IPR008978">
    <property type="entry name" value="HSP20-like_chaperone"/>
</dbReference>
<comment type="similarity">
    <text evidence="2 3">Belongs to the small heat shock protein (HSP20) family.</text>
</comment>
<dbReference type="PRINTS" id="PR00299">
    <property type="entry name" value="ACRYSTALLIN"/>
</dbReference>
<reference evidence="7" key="1">
    <citation type="submission" date="2025-08" db="UniProtKB">
        <authorList>
            <consortium name="RefSeq"/>
        </authorList>
    </citation>
    <scope>IDENTIFICATION</scope>
    <source>
        <tissue evidence="7">Gonads</tissue>
    </source>
</reference>
<feature type="region of interest" description="Disordered" evidence="4">
    <location>
        <begin position="140"/>
        <end position="207"/>
    </location>
</feature>
<organism evidence="6 7">
    <name type="scientific">Sitophilus oryzae</name>
    <name type="common">Rice weevil</name>
    <name type="synonym">Curculio oryzae</name>
    <dbReference type="NCBI Taxonomy" id="7048"/>
    <lineage>
        <taxon>Eukaryota</taxon>
        <taxon>Metazoa</taxon>
        <taxon>Ecdysozoa</taxon>
        <taxon>Arthropoda</taxon>
        <taxon>Hexapoda</taxon>
        <taxon>Insecta</taxon>
        <taxon>Pterygota</taxon>
        <taxon>Neoptera</taxon>
        <taxon>Endopterygota</taxon>
        <taxon>Coleoptera</taxon>
        <taxon>Polyphaga</taxon>
        <taxon>Cucujiformia</taxon>
        <taxon>Curculionidae</taxon>
        <taxon>Dryophthorinae</taxon>
        <taxon>Sitophilus</taxon>
    </lineage>
</organism>
<evidence type="ECO:0000256" key="2">
    <source>
        <dbReference type="PROSITE-ProRule" id="PRU00285"/>
    </source>
</evidence>
<keyword evidence="6" id="KW-1185">Reference proteome</keyword>
<evidence type="ECO:0000256" key="3">
    <source>
        <dbReference type="RuleBase" id="RU003616"/>
    </source>
</evidence>
<dbReference type="GO" id="GO:0005634">
    <property type="term" value="C:nucleus"/>
    <property type="evidence" value="ECO:0007669"/>
    <property type="project" value="TreeGrafter"/>
</dbReference>
<dbReference type="AlphaFoldDB" id="A0A6J2XYC3"/>
<dbReference type="KEGG" id="soy:115882526"/>
<feature type="region of interest" description="Disordered" evidence="4">
    <location>
        <begin position="681"/>
        <end position="700"/>
    </location>
</feature>
<evidence type="ECO:0000256" key="4">
    <source>
        <dbReference type="SAM" id="MobiDB-lite"/>
    </source>
</evidence>
<feature type="compositionally biased region" description="Low complexity" evidence="4">
    <location>
        <begin position="338"/>
        <end position="347"/>
    </location>
</feature>
<protein>
    <submittedName>
        <fullName evidence="7">GATA zinc finger domain-containing protein 14-like</fullName>
    </submittedName>
</protein>
<dbReference type="Pfam" id="PF00011">
    <property type="entry name" value="HSP20"/>
    <property type="match status" value="1"/>
</dbReference>
<dbReference type="SUPFAM" id="SSF49764">
    <property type="entry name" value="HSP20-like chaperones"/>
    <property type="match status" value="1"/>
</dbReference>
<dbReference type="Proteomes" id="UP000504635">
    <property type="component" value="Unplaced"/>
</dbReference>
<dbReference type="GO" id="GO:0009408">
    <property type="term" value="P:response to heat"/>
    <property type="evidence" value="ECO:0007669"/>
    <property type="project" value="TreeGrafter"/>
</dbReference>
<feature type="region of interest" description="Disordered" evidence="4">
    <location>
        <begin position="332"/>
        <end position="371"/>
    </location>
</feature>
<feature type="compositionally biased region" description="Polar residues" evidence="4">
    <location>
        <begin position="192"/>
        <end position="206"/>
    </location>
</feature>
<feature type="compositionally biased region" description="Polar residues" evidence="4">
    <location>
        <begin position="146"/>
        <end position="160"/>
    </location>
</feature>
<feature type="compositionally biased region" description="Basic and acidic residues" evidence="4">
    <location>
        <begin position="223"/>
        <end position="234"/>
    </location>
</feature>
<feature type="region of interest" description="Disordered" evidence="4">
    <location>
        <begin position="219"/>
        <end position="292"/>
    </location>
</feature>